<dbReference type="EMBL" id="LAZR01055465">
    <property type="protein sequence ID" value="KKK76302.1"/>
    <property type="molecule type" value="Genomic_DNA"/>
</dbReference>
<protein>
    <submittedName>
        <fullName evidence="1">Uncharacterized protein</fullName>
    </submittedName>
</protein>
<dbReference type="AlphaFoldDB" id="A0A0F8Y4F5"/>
<name>A0A0F8Y4F5_9ZZZZ</name>
<organism evidence="1">
    <name type="scientific">marine sediment metagenome</name>
    <dbReference type="NCBI Taxonomy" id="412755"/>
    <lineage>
        <taxon>unclassified sequences</taxon>
        <taxon>metagenomes</taxon>
        <taxon>ecological metagenomes</taxon>
    </lineage>
</organism>
<accession>A0A0F8Y4F5</accession>
<gene>
    <name evidence="1" type="ORF">LCGC14_2865030</name>
</gene>
<comment type="caution">
    <text evidence="1">The sequence shown here is derived from an EMBL/GenBank/DDBJ whole genome shotgun (WGS) entry which is preliminary data.</text>
</comment>
<sequence>MKVGDKVSYTICINNEPFSLNTTKRVIGKIVWIESFDNKLPYQKVKVDSTITTMKDIELILEVEK</sequence>
<reference evidence="1" key="1">
    <citation type="journal article" date="2015" name="Nature">
        <title>Complex archaea that bridge the gap between prokaryotes and eukaryotes.</title>
        <authorList>
            <person name="Spang A."/>
            <person name="Saw J.H."/>
            <person name="Jorgensen S.L."/>
            <person name="Zaremba-Niedzwiedzka K."/>
            <person name="Martijn J."/>
            <person name="Lind A.E."/>
            <person name="van Eijk R."/>
            <person name="Schleper C."/>
            <person name="Guy L."/>
            <person name="Ettema T.J."/>
        </authorList>
    </citation>
    <scope>NUCLEOTIDE SEQUENCE</scope>
</reference>
<proteinExistence type="predicted"/>
<evidence type="ECO:0000313" key="1">
    <source>
        <dbReference type="EMBL" id="KKK76302.1"/>
    </source>
</evidence>